<keyword evidence="4" id="KW-0804">Transcription</keyword>
<evidence type="ECO:0000256" key="2">
    <source>
        <dbReference type="ARBA" id="ARBA00022491"/>
    </source>
</evidence>
<proteinExistence type="predicted"/>
<dbReference type="EMBL" id="JAWPEI010000002">
    <property type="protein sequence ID" value="KAK4736067.1"/>
    <property type="molecule type" value="Genomic_DNA"/>
</dbReference>
<dbReference type="GO" id="GO:0045892">
    <property type="term" value="P:negative regulation of DNA-templated transcription"/>
    <property type="evidence" value="ECO:0007669"/>
    <property type="project" value="UniProtKB-ARBA"/>
</dbReference>
<keyword evidence="5" id="KW-0539">Nucleus</keyword>
<dbReference type="InterPro" id="IPR006458">
    <property type="entry name" value="Ovate_C"/>
</dbReference>
<sequence length="240" mass="28173">MEESYNKIEPQMLLKKTIQKTKNFLYKTPHNLKSLLFGRHHKLPKTARHFNPFLSVSKRFSSSKRIPKTTVKELDDLYRDYYQQWHQPDHNKIQERKITSKNATKFQGMAEGDYSESQRELAVRFGMEDIESERRKEDEKNGREVLTRSTSKGSLTLLKKMEELEMVEGEGMDHVLDIEEVLQCYTLLNSPVYVDIVDRFFMDMYTEFSIRKPSGSVNSSMRRLGPLKLSKQTSMVCVCL</sequence>
<dbReference type="Proteomes" id="UP001311915">
    <property type="component" value="Unassembled WGS sequence"/>
</dbReference>
<evidence type="ECO:0000256" key="3">
    <source>
        <dbReference type="ARBA" id="ARBA00023015"/>
    </source>
</evidence>
<feature type="domain" description="OVATE" evidence="6">
    <location>
        <begin position="146"/>
        <end position="207"/>
    </location>
</feature>
<comment type="caution">
    <text evidence="7">The sequence shown here is derived from an EMBL/GenBank/DDBJ whole genome shotgun (WGS) entry which is preliminary data.</text>
</comment>
<organism evidence="7 8">
    <name type="scientific">Solanum pinnatisectum</name>
    <name type="common">tansyleaf nightshade</name>
    <dbReference type="NCBI Taxonomy" id="50273"/>
    <lineage>
        <taxon>Eukaryota</taxon>
        <taxon>Viridiplantae</taxon>
        <taxon>Streptophyta</taxon>
        <taxon>Embryophyta</taxon>
        <taxon>Tracheophyta</taxon>
        <taxon>Spermatophyta</taxon>
        <taxon>Magnoliopsida</taxon>
        <taxon>eudicotyledons</taxon>
        <taxon>Gunneridae</taxon>
        <taxon>Pentapetalae</taxon>
        <taxon>asterids</taxon>
        <taxon>lamiids</taxon>
        <taxon>Solanales</taxon>
        <taxon>Solanaceae</taxon>
        <taxon>Solanoideae</taxon>
        <taxon>Solaneae</taxon>
        <taxon>Solanum</taxon>
    </lineage>
</organism>
<evidence type="ECO:0000313" key="8">
    <source>
        <dbReference type="Proteomes" id="UP001311915"/>
    </source>
</evidence>
<dbReference type="AlphaFoldDB" id="A0AAV9MFD0"/>
<dbReference type="PROSITE" id="PS51754">
    <property type="entry name" value="OVATE"/>
    <property type="match status" value="1"/>
</dbReference>
<evidence type="ECO:0000256" key="5">
    <source>
        <dbReference type="ARBA" id="ARBA00023242"/>
    </source>
</evidence>
<name>A0AAV9MFD0_9SOLN</name>
<dbReference type="PANTHER" id="PTHR35461">
    <property type="entry name" value="BNAANNG14610D PROTEIN"/>
    <property type="match status" value="1"/>
</dbReference>
<gene>
    <name evidence="7" type="ORF">R3W88_010328</name>
</gene>
<evidence type="ECO:0000256" key="4">
    <source>
        <dbReference type="ARBA" id="ARBA00023163"/>
    </source>
</evidence>
<dbReference type="GO" id="GO:0005634">
    <property type="term" value="C:nucleus"/>
    <property type="evidence" value="ECO:0007669"/>
    <property type="project" value="UniProtKB-SubCell"/>
</dbReference>
<protein>
    <recommendedName>
        <fullName evidence="6">OVATE domain-containing protein</fullName>
    </recommendedName>
</protein>
<reference evidence="7 8" key="1">
    <citation type="submission" date="2023-10" db="EMBL/GenBank/DDBJ databases">
        <title>Genome-Wide Identification Analysis in wild type Solanum Pinnatisectum Reveals Some Genes Defensing Phytophthora Infestans.</title>
        <authorList>
            <person name="Sun C."/>
        </authorList>
    </citation>
    <scope>NUCLEOTIDE SEQUENCE [LARGE SCALE GENOMIC DNA]</scope>
    <source>
        <strain evidence="7">LQN</strain>
        <tissue evidence="7">Leaf</tissue>
    </source>
</reference>
<keyword evidence="8" id="KW-1185">Reference proteome</keyword>
<dbReference type="PANTHER" id="PTHR35461:SF9">
    <property type="entry name" value="OVATE DOMAIN-CONTAINING PROTEIN"/>
    <property type="match status" value="1"/>
</dbReference>
<keyword evidence="2" id="KW-0678">Repressor</keyword>
<keyword evidence="3" id="KW-0805">Transcription regulation</keyword>
<evidence type="ECO:0000259" key="6">
    <source>
        <dbReference type="PROSITE" id="PS51754"/>
    </source>
</evidence>
<accession>A0AAV9MFD0</accession>
<comment type="subcellular location">
    <subcellularLocation>
        <location evidence="1">Nucleus</location>
    </subcellularLocation>
</comment>
<evidence type="ECO:0000313" key="7">
    <source>
        <dbReference type="EMBL" id="KAK4736067.1"/>
    </source>
</evidence>
<evidence type="ECO:0000256" key="1">
    <source>
        <dbReference type="ARBA" id="ARBA00004123"/>
    </source>
</evidence>